<feature type="region of interest" description="Disordered" evidence="1">
    <location>
        <begin position="1"/>
        <end position="58"/>
    </location>
</feature>
<dbReference type="OrthoDB" id="655540at2759"/>
<evidence type="ECO:0000313" key="4">
    <source>
        <dbReference type="Proteomes" id="UP000271098"/>
    </source>
</evidence>
<keyword evidence="2" id="KW-0812">Transmembrane</keyword>
<organism evidence="5">
    <name type="scientific">Gongylonema pulchrum</name>
    <dbReference type="NCBI Taxonomy" id="637853"/>
    <lineage>
        <taxon>Eukaryota</taxon>
        <taxon>Metazoa</taxon>
        <taxon>Ecdysozoa</taxon>
        <taxon>Nematoda</taxon>
        <taxon>Chromadorea</taxon>
        <taxon>Rhabditida</taxon>
        <taxon>Spirurina</taxon>
        <taxon>Spiruromorpha</taxon>
        <taxon>Spiruroidea</taxon>
        <taxon>Gongylonematidae</taxon>
        <taxon>Gongylonema</taxon>
    </lineage>
</organism>
<evidence type="ECO:0000256" key="2">
    <source>
        <dbReference type="SAM" id="Phobius"/>
    </source>
</evidence>
<keyword evidence="2" id="KW-1133">Transmembrane helix</keyword>
<keyword evidence="2" id="KW-0472">Membrane</keyword>
<feature type="transmembrane region" description="Helical" evidence="2">
    <location>
        <begin position="94"/>
        <end position="117"/>
    </location>
</feature>
<feature type="compositionally biased region" description="Polar residues" evidence="1">
    <location>
        <begin position="21"/>
        <end position="37"/>
    </location>
</feature>
<evidence type="ECO:0000313" key="3">
    <source>
        <dbReference type="EMBL" id="VDK27453.1"/>
    </source>
</evidence>
<evidence type="ECO:0000256" key="1">
    <source>
        <dbReference type="SAM" id="MobiDB-lite"/>
    </source>
</evidence>
<feature type="transmembrane region" description="Helical" evidence="2">
    <location>
        <begin position="65"/>
        <end position="88"/>
    </location>
</feature>
<reference evidence="3 4" key="2">
    <citation type="submission" date="2018-11" db="EMBL/GenBank/DDBJ databases">
        <authorList>
            <consortium name="Pathogen Informatics"/>
        </authorList>
    </citation>
    <scope>NUCLEOTIDE SEQUENCE [LARGE SCALE GENOMIC DNA]</scope>
</reference>
<evidence type="ECO:0000313" key="5">
    <source>
        <dbReference type="WBParaSite" id="GPUH_0000013101-mRNA-1"/>
    </source>
</evidence>
<accession>A0A183CUJ1</accession>
<sequence>MGVLIGDSSSATPAQAETELSEVSGTSASSTKTQVRNGLSMEAVDGIGGEDVETKPMHSGRGYNWFIAAVIIVADMVGGGLVAMPAGFHDTGAFLLIVLLSNSSGSKTCALPFYYWYLE</sequence>
<keyword evidence="4" id="KW-1185">Reference proteome</keyword>
<gene>
    <name evidence="3" type="ORF">GPUH_LOCUS132</name>
</gene>
<reference evidence="5" key="1">
    <citation type="submission" date="2016-06" db="UniProtKB">
        <authorList>
            <consortium name="WormBaseParasite"/>
        </authorList>
    </citation>
    <scope>IDENTIFICATION</scope>
</reference>
<name>A0A183CUJ1_9BILA</name>
<dbReference type="AlphaFoldDB" id="A0A183CUJ1"/>
<protein>
    <submittedName>
        <fullName evidence="5">Aa_trans domain-containing protein</fullName>
    </submittedName>
</protein>
<proteinExistence type="predicted"/>
<dbReference type="WBParaSite" id="GPUH_0000013101-mRNA-1">
    <property type="protein sequence ID" value="GPUH_0000013101-mRNA-1"/>
    <property type="gene ID" value="GPUH_0000013101"/>
</dbReference>
<dbReference type="EMBL" id="UYRT01000091">
    <property type="protein sequence ID" value="VDK27453.1"/>
    <property type="molecule type" value="Genomic_DNA"/>
</dbReference>
<dbReference type="Proteomes" id="UP000271098">
    <property type="component" value="Unassembled WGS sequence"/>
</dbReference>